<dbReference type="GO" id="GO:0016491">
    <property type="term" value="F:oxidoreductase activity"/>
    <property type="evidence" value="ECO:0007669"/>
    <property type="project" value="UniProtKB-KW"/>
</dbReference>
<dbReference type="EMBL" id="JARKIF010000014">
    <property type="protein sequence ID" value="KAJ7623768.1"/>
    <property type="molecule type" value="Genomic_DNA"/>
</dbReference>
<dbReference type="Proteomes" id="UP001221142">
    <property type="component" value="Unassembled WGS sequence"/>
</dbReference>
<evidence type="ECO:0000313" key="2">
    <source>
        <dbReference type="EMBL" id="KAJ7623768.1"/>
    </source>
</evidence>
<dbReference type="PANTHER" id="PTHR43157">
    <property type="entry name" value="PHOSPHATIDYLINOSITOL-GLYCAN BIOSYNTHESIS CLASS F PROTEIN-RELATED"/>
    <property type="match status" value="1"/>
</dbReference>
<accession>A0AAD7BKY0</accession>
<protein>
    <recommendedName>
        <fullName evidence="4">NAD(P)-binding protein</fullName>
    </recommendedName>
</protein>
<keyword evidence="3" id="KW-1185">Reference proteome</keyword>
<dbReference type="PANTHER" id="PTHR43157:SF31">
    <property type="entry name" value="PHOSPHATIDYLINOSITOL-GLYCAN BIOSYNTHESIS CLASS F PROTEIN"/>
    <property type="match status" value="1"/>
</dbReference>
<sequence length="339" mass="37528">MKPGIWGFMKTQWTPQPPVVQADLTGKTILVTGANTGLGFEAAQHFARMNPGRVIMACRSQSKGQAALEKLKAVTGYDRAELWIVDLADFESVKKFAGKCEQDGGRLDILIANAGIVSSTYDATKDGWESSVQVNHLAPSLLIFLLLPAMFKTAEEHKTVPRIVVVSSMLHYFARIEKPVVESPEIIKTIGKAEYCTPKAMGARYPLTKLLNVFFVRALNARLPSSSSLVVNAVSPGFCHSELVRTYSGLRMLIDRFMKFVLAFTAEVGSRQLVWAALAQEDHPEEIRGQYIAGSRVQEVSDFVLSPEGCKAQDLIWEDTLDILSKVDDKVKFIVDKYL</sequence>
<dbReference type="InterPro" id="IPR002347">
    <property type="entry name" value="SDR_fam"/>
</dbReference>
<dbReference type="AlphaFoldDB" id="A0AAD7BKY0"/>
<keyword evidence="1" id="KW-0560">Oxidoreductase</keyword>
<gene>
    <name evidence="2" type="ORF">FB45DRAFT_114778</name>
</gene>
<dbReference type="Pfam" id="PF00106">
    <property type="entry name" value="adh_short"/>
    <property type="match status" value="1"/>
</dbReference>
<name>A0AAD7BKY0_9AGAR</name>
<proteinExistence type="predicted"/>
<comment type="caution">
    <text evidence="2">The sequence shown here is derived from an EMBL/GenBank/DDBJ whole genome shotgun (WGS) entry which is preliminary data.</text>
</comment>
<dbReference type="PRINTS" id="PR00081">
    <property type="entry name" value="GDHRDH"/>
</dbReference>
<organism evidence="2 3">
    <name type="scientific">Roridomyces roridus</name>
    <dbReference type="NCBI Taxonomy" id="1738132"/>
    <lineage>
        <taxon>Eukaryota</taxon>
        <taxon>Fungi</taxon>
        <taxon>Dikarya</taxon>
        <taxon>Basidiomycota</taxon>
        <taxon>Agaricomycotina</taxon>
        <taxon>Agaricomycetes</taxon>
        <taxon>Agaricomycetidae</taxon>
        <taxon>Agaricales</taxon>
        <taxon>Marasmiineae</taxon>
        <taxon>Mycenaceae</taxon>
        <taxon>Roridomyces</taxon>
    </lineage>
</organism>
<reference evidence="2" key="1">
    <citation type="submission" date="2023-03" db="EMBL/GenBank/DDBJ databases">
        <title>Massive genome expansion in bonnet fungi (Mycena s.s.) driven by repeated elements and novel gene families across ecological guilds.</title>
        <authorList>
            <consortium name="Lawrence Berkeley National Laboratory"/>
            <person name="Harder C.B."/>
            <person name="Miyauchi S."/>
            <person name="Viragh M."/>
            <person name="Kuo A."/>
            <person name="Thoen E."/>
            <person name="Andreopoulos B."/>
            <person name="Lu D."/>
            <person name="Skrede I."/>
            <person name="Drula E."/>
            <person name="Henrissat B."/>
            <person name="Morin E."/>
            <person name="Kohler A."/>
            <person name="Barry K."/>
            <person name="LaButti K."/>
            <person name="Morin E."/>
            <person name="Salamov A."/>
            <person name="Lipzen A."/>
            <person name="Mereny Z."/>
            <person name="Hegedus B."/>
            <person name="Baldrian P."/>
            <person name="Stursova M."/>
            <person name="Weitz H."/>
            <person name="Taylor A."/>
            <person name="Grigoriev I.V."/>
            <person name="Nagy L.G."/>
            <person name="Martin F."/>
            <person name="Kauserud H."/>
        </authorList>
    </citation>
    <scope>NUCLEOTIDE SEQUENCE</scope>
    <source>
        <strain evidence="2">9284</strain>
    </source>
</reference>
<dbReference type="SUPFAM" id="SSF51735">
    <property type="entry name" value="NAD(P)-binding Rossmann-fold domains"/>
    <property type="match status" value="1"/>
</dbReference>
<evidence type="ECO:0000256" key="1">
    <source>
        <dbReference type="ARBA" id="ARBA00023002"/>
    </source>
</evidence>
<dbReference type="Gene3D" id="3.40.50.720">
    <property type="entry name" value="NAD(P)-binding Rossmann-like Domain"/>
    <property type="match status" value="1"/>
</dbReference>
<evidence type="ECO:0008006" key="4">
    <source>
        <dbReference type="Google" id="ProtNLM"/>
    </source>
</evidence>
<evidence type="ECO:0000313" key="3">
    <source>
        <dbReference type="Proteomes" id="UP001221142"/>
    </source>
</evidence>
<dbReference type="InterPro" id="IPR036291">
    <property type="entry name" value="NAD(P)-bd_dom_sf"/>
</dbReference>